<feature type="binding site" evidence="9 11">
    <location>
        <position position="192"/>
    </location>
    <ligand>
        <name>substrate</name>
    </ligand>
</feature>
<evidence type="ECO:0000256" key="7">
    <source>
        <dbReference type="ARBA" id="ARBA00049157"/>
    </source>
</evidence>
<dbReference type="SUPFAM" id="SSF51366">
    <property type="entry name" value="Ribulose-phoshate binding barrel"/>
    <property type="match status" value="1"/>
</dbReference>
<feature type="binding site" evidence="9 11">
    <location>
        <position position="183"/>
    </location>
    <ligand>
        <name>substrate</name>
    </ligand>
</feature>
<dbReference type="HAMAP" id="MF_01200_B">
    <property type="entry name" value="OMPdecase_type1_B"/>
    <property type="match status" value="1"/>
</dbReference>
<dbReference type="Gene3D" id="3.20.20.70">
    <property type="entry name" value="Aldolase class I"/>
    <property type="match status" value="1"/>
</dbReference>
<dbReference type="PROSITE" id="PS00156">
    <property type="entry name" value="OMPDECASE"/>
    <property type="match status" value="1"/>
</dbReference>
<keyword evidence="6 9" id="KW-0456">Lyase</keyword>
<accession>A0A1U9K679</accession>
<feature type="domain" description="Orotidine 5'-phosphate decarboxylase" evidence="13">
    <location>
        <begin position="5"/>
        <end position="228"/>
    </location>
</feature>
<dbReference type="OrthoDB" id="9806203at2"/>
<evidence type="ECO:0000256" key="11">
    <source>
        <dbReference type="PIRSR" id="PIRSR614732-2"/>
    </source>
</evidence>
<comment type="subunit">
    <text evidence="3 9">Homodimer.</text>
</comment>
<feature type="active site" description="For OMPdecase activity" evidence="10">
    <location>
        <position position="65"/>
    </location>
</feature>
<evidence type="ECO:0000256" key="9">
    <source>
        <dbReference type="HAMAP-Rule" id="MF_01200"/>
    </source>
</evidence>
<feature type="binding site" evidence="9 11">
    <location>
        <position position="11"/>
    </location>
    <ligand>
        <name>substrate</name>
    </ligand>
</feature>
<dbReference type="InterPro" id="IPR001754">
    <property type="entry name" value="OMPdeCOase_dom"/>
</dbReference>
<feature type="binding site" evidence="9 11">
    <location>
        <position position="213"/>
    </location>
    <ligand>
        <name>substrate</name>
    </ligand>
</feature>
<dbReference type="Proteomes" id="UP000188603">
    <property type="component" value="Chromosome"/>
</dbReference>
<dbReference type="InterPro" id="IPR013785">
    <property type="entry name" value="Aldolase_TIM"/>
</dbReference>
<dbReference type="GO" id="GO:0005829">
    <property type="term" value="C:cytosol"/>
    <property type="evidence" value="ECO:0007669"/>
    <property type="project" value="TreeGrafter"/>
</dbReference>
<name>A0A1U9K679_9BACL</name>
<evidence type="ECO:0000256" key="5">
    <source>
        <dbReference type="ARBA" id="ARBA00022975"/>
    </source>
</evidence>
<dbReference type="NCBIfam" id="TIGR01740">
    <property type="entry name" value="pyrF"/>
    <property type="match status" value="1"/>
</dbReference>
<feature type="active site" description="For OMPdecase activity" evidence="10">
    <location>
        <position position="62"/>
    </location>
</feature>
<dbReference type="GO" id="GO:0004590">
    <property type="term" value="F:orotidine-5'-phosphate decarboxylase activity"/>
    <property type="evidence" value="ECO:0007669"/>
    <property type="project" value="UniProtKB-UniRule"/>
</dbReference>
<proteinExistence type="inferred from homology"/>
<feature type="active site" description="For OMPdecase activity" evidence="10">
    <location>
        <position position="60"/>
    </location>
</feature>
<feature type="active site" description="Proton donor" evidence="9">
    <location>
        <position position="62"/>
    </location>
</feature>
<feature type="binding site" evidence="9">
    <location>
        <begin position="60"/>
        <end position="69"/>
    </location>
    <ligand>
        <name>substrate</name>
    </ligand>
</feature>
<keyword evidence="15" id="KW-1185">Reference proteome</keyword>
<dbReference type="RefSeq" id="WP_077719405.1">
    <property type="nucleotide sequence ID" value="NZ_CP019699.1"/>
</dbReference>
<feature type="binding site" evidence="9 11">
    <location>
        <position position="121"/>
    </location>
    <ligand>
        <name>substrate</name>
    </ligand>
</feature>
<evidence type="ECO:0000256" key="12">
    <source>
        <dbReference type="RuleBase" id="RU000512"/>
    </source>
</evidence>
<keyword evidence="4 9" id="KW-0210">Decarboxylase</keyword>
<evidence type="ECO:0000256" key="10">
    <source>
        <dbReference type="PIRSR" id="PIRSR614732-1"/>
    </source>
</evidence>
<dbReference type="InterPro" id="IPR011060">
    <property type="entry name" value="RibuloseP-bd_barrel"/>
</dbReference>
<feature type="binding site" evidence="9 11">
    <location>
        <position position="212"/>
    </location>
    <ligand>
        <name>substrate</name>
    </ligand>
</feature>
<dbReference type="EMBL" id="CP019699">
    <property type="protein sequence ID" value="AQS55541.1"/>
    <property type="molecule type" value="Genomic_DNA"/>
</dbReference>
<evidence type="ECO:0000313" key="14">
    <source>
        <dbReference type="EMBL" id="AQS55541.1"/>
    </source>
</evidence>
<evidence type="ECO:0000256" key="2">
    <source>
        <dbReference type="ARBA" id="ARBA00004861"/>
    </source>
</evidence>
<dbReference type="UniPathway" id="UPA00070">
    <property type="reaction ID" value="UER00120"/>
</dbReference>
<dbReference type="InterPro" id="IPR018089">
    <property type="entry name" value="OMPdecase_AS"/>
</dbReference>
<evidence type="ECO:0000256" key="4">
    <source>
        <dbReference type="ARBA" id="ARBA00022793"/>
    </source>
</evidence>
<evidence type="ECO:0000256" key="3">
    <source>
        <dbReference type="ARBA" id="ARBA00011738"/>
    </source>
</evidence>
<dbReference type="NCBIfam" id="NF001273">
    <property type="entry name" value="PRK00230.1"/>
    <property type="match status" value="1"/>
</dbReference>
<dbReference type="STRING" id="1471761.B0W44_06825"/>
<feature type="binding site" evidence="9 11">
    <location>
        <position position="33"/>
    </location>
    <ligand>
        <name>substrate</name>
    </ligand>
</feature>
<evidence type="ECO:0000313" key="15">
    <source>
        <dbReference type="Proteomes" id="UP000188603"/>
    </source>
</evidence>
<dbReference type="KEGG" id="ntr:B0W44_06825"/>
<comment type="function">
    <text evidence="1 9">Catalyzes the decarboxylation of orotidine 5'-monophosphate (OMP) to uridine 5'-monophosphate (UMP).</text>
</comment>
<dbReference type="PANTHER" id="PTHR32119:SF2">
    <property type="entry name" value="OROTIDINE 5'-PHOSPHATE DECARBOXYLASE"/>
    <property type="match status" value="1"/>
</dbReference>
<gene>
    <name evidence="9" type="primary">pyrF</name>
    <name evidence="14" type="ORF">B0W44_06825</name>
</gene>
<comment type="similarity">
    <text evidence="8 9">Belongs to the OMP decarboxylase family. Type 1 subfamily.</text>
</comment>
<evidence type="ECO:0000256" key="1">
    <source>
        <dbReference type="ARBA" id="ARBA00002356"/>
    </source>
</evidence>
<dbReference type="PANTHER" id="PTHR32119">
    <property type="entry name" value="OROTIDINE 5'-PHOSPHATE DECARBOXYLASE"/>
    <property type="match status" value="1"/>
</dbReference>
<dbReference type="CDD" id="cd04725">
    <property type="entry name" value="OMP_decarboxylase_like"/>
    <property type="match status" value="1"/>
</dbReference>
<dbReference type="EC" id="4.1.1.23" evidence="9"/>
<dbReference type="GO" id="GO:0044205">
    <property type="term" value="P:'de novo' UMP biosynthetic process"/>
    <property type="evidence" value="ECO:0007669"/>
    <property type="project" value="UniProtKB-UniRule"/>
</dbReference>
<dbReference type="AlphaFoldDB" id="A0A1U9K679"/>
<organism evidence="14 15">
    <name type="scientific">Novibacillus thermophilus</name>
    <dbReference type="NCBI Taxonomy" id="1471761"/>
    <lineage>
        <taxon>Bacteria</taxon>
        <taxon>Bacillati</taxon>
        <taxon>Bacillota</taxon>
        <taxon>Bacilli</taxon>
        <taxon>Bacillales</taxon>
        <taxon>Thermoactinomycetaceae</taxon>
        <taxon>Novibacillus</taxon>
    </lineage>
</organism>
<dbReference type="SMART" id="SM00934">
    <property type="entry name" value="OMPdecase"/>
    <property type="match status" value="1"/>
</dbReference>
<dbReference type="GO" id="GO:0006207">
    <property type="term" value="P:'de novo' pyrimidine nucleobase biosynthetic process"/>
    <property type="evidence" value="ECO:0007669"/>
    <property type="project" value="InterPro"/>
</dbReference>
<dbReference type="InterPro" id="IPR014732">
    <property type="entry name" value="OMPdecase"/>
</dbReference>
<dbReference type="FunFam" id="3.20.20.70:FF:000015">
    <property type="entry name" value="Orotidine 5'-phosphate decarboxylase"/>
    <property type="match status" value="1"/>
</dbReference>
<comment type="catalytic activity">
    <reaction evidence="7 9 12">
        <text>orotidine 5'-phosphate + H(+) = UMP + CO2</text>
        <dbReference type="Rhea" id="RHEA:11596"/>
        <dbReference type="ChEBI" id="CHEBI:15378"/>
        <dbReference type="ChEBI" id="CHEBI:16526"/>
        <dbReference type="ChEBI" id="CHEBI:57538"/>
        <dbReference type="ChEBI" id="CHEBI:57865"/>
        <dbReference type="EC" id="4.1.1.23"/>
    </reaction>
</comment>
<evidence type="ECO:0000256" key="8">
    <source>
        <dbReference type="ARBA" id="ARBA00061012"/>
    </source>
</evidence>
<keyword evidence="5 9" id="KW-0665">Pyrimidine biosynthesis</keyword>
<evidence type="ECO:0000259" key="13">
    <source>
        <dbReference type="SMART" id="SM00934"/>
    </source>
</evidence>
<sequence>MYDERLIVALDVSDPVAAENMLQSFGSVKPFVKVGMQLYYAAGPDWVRKLKSRGHQVFLDLKLHDIPRTVYLAAQNLGRLNVDLLTVHIAGGVEMLQAAVAGVGSVQTEVTTKIVGITQLTSTDRQILNEQIGIPGTVAQCVIHYARLGREAGLDGVVCSGWEAADIKQRFGRDFLAVTPGIRLPVDESGDQKRVMTPEQAIREGADYLVVGRPITRAKRPADAYDQLCSLLP</sequence>
<protein>
    <recommendedName>
        <fullName evidence="9">Orotidine 5'-phosphate decarboxylase</fullName>
        <ecNumber evidence="9">4.1.1.23</ecNumber>
    </recommendedName>
    <alternativeName>
        <fullName evidence="9">OMP decarboxylase</fullName>
        <shortName evidence="9">OMPDCase</shortName>
        <shortName evidence="9">OMPdecase</shortName>
    </alternativeName>
</protein>
<dbReference type="Pfam" id="PF00215">
    <property type="entry name" value="OMPdecase"/>
    <property type="match status" value="1"/>
</dbReference>
<comment type="pathway">
    <text evidence="2 9 12">Pyrimidine metabolism; UMP biosynthesis via de novo pathway; UMP from orotate: step 2/2.</text>
</comment>
<reference evidence="14 15" key="1">
    <citation type="journal article" date="2015" name="Int. J. Syst. Evol. Microbiol.">
        <title>Novibacillus thermophilus gen. nov., sp. nov., a Gram-staining-negative and moderately thermophilic member of the family Thermoactinomycetaceae.</title>
        <authorList>
            <person name="Yang G."/>
            <person name="Chen J."/>
            <person name="Zhou S."/>
        </authorList>
    </citation>
    <scope>NUCLEOTIDE SEQUENCE [LARGE SCALE GENOMIC DNA]</scope>
    <source>
        <strain evidence="14 15">SG-1</strain>
    </source>
</reference>
<dbReference type="InterPro" id="IPR047596">
    <property type="entry name" value="OMPdecase_bac"/>
</dbReference>
<evidence type="ECO:0000256" key="6">
    <source>
        <dbReference type="ARBA" id="ARBA00023239"/>
    </source>
</evidence>